<evidence type="ECO:0000313" key="3">
    <source>
        <dbReference type="Proteomes" id="UP000030321"/>
    </source>
</evidence>
<proteinExistence type="predicted"/>
<evidence type="ECO:0000313" key="2">
    <source>
        <dbReference type="EMBL" id="GAL94946.1"/>
    </source>
</evidence>
<name>A0A0A1W0C4_MICAE</name>
<accession>A0A0A1W0C4</accession>
<protein>
    <submittedName>
        <fullName evidence="2">Uncharacterized protein</fullName>
    </submittedName>
</protein>
<dbReference type="Proteomes" id="UP000030321">
    <property type="component" value="Unassembled WGS sequence"/>
</dbReference>
<feature type="region of interest" description="Disordered" evidence="1">
    <location>
        <begin position="17"/>
        <end position="37"/>
    </location>
</feature>
<dbReference type="EMBL" id="BBPA01000066">
    <property type="protein sequence ID" value="GAL94946.1"/>
    <property type="molecule type" value="Genomic_DNA"/>
</dbReference>
<gene>
    <name evidence="2" type="ORF">N44_03801</name>
</gene>
<reference evidence="3" key="1">
    <citation type="journal article" date="2015" name="Genome">
        <title>Whole Genome Sequence of the Non-Microcystin-Producing Microcystis aeruginosa Strain NIES-44.</title>
        <authorList>
            <person name="Okano K."/>
            <person name="Miyata N."/>
            <person name="Ozaki Y."/>
        </authorList>
    </citation>
    <scope>NUCLEOTIDE SEQUENCE [LARGE SCALE GENOMIC DNA]</scope>
    <source>
        <strain evidence="3">NIES-44</strain>
    </source>
</reference>
<sequence length="37" mass="4477">MGFLAENKIYRRARRQEGRVSQLDPFDLAQGKRERFH</sequence>
<organism evidence="2 3">
    <name type="scientific">Microcystis aeruginosa NIES-44</name>
    <dbReference type="NCBI Taxonomy" id="449439"/>
    <lineage>
        <taxon>Bacteria</taxon>
        <taxon>Bacillati</taxon>
        <taxon>Cyanobacteriota</taxon>
        <taxon>Cyanophyceae</taxon>
        <taxon>Oscillatoriophycideae</taxon>
        <taxon>Chroococcales</taxon>
        <taxon>Microcystaceae</taxon>
        <taxon>Microcystis</taxon>
    </lineage>
</organism>
<dbReference type="AlphaFoldDB" id="A0A0A1W0C4"/>
<comment type="caution">
    <text evidence="2">The sequence shown here is derived from an EMBL/GenBank/DDBJ whole genome shotgun (WGS) entry which is preliminary data.</text>
</comment>
<evidence type="ECO:0000256" key="1">
    <source>
        <dbReference type="SAM" id="MobiDB-lite"/>
    </source>
</evidence>